<protein>
    <submittedName>
        <fullName evidence="1">Uncharacterized protein</fullName>
    </submittedName>
</protein>
<dbReference type="EMBL" id="JADBGQ010000008">
    <property type="protein sequence ID" value="KAG5387055.1"/>
    <property type="molecule type" value="Genomic_DNA"/>
</dbReference>
<accession>A0ABQ7LN54</accession>
<dbReference type="Gene3D" id="3.90.25.10">
    <property type="entry name" value="UDP-galactose 4-epimerase, domain 1"/>
    <property type="match status" value="1"/>
</dbReference>
<evidence type="ECO:0000313" key="2">
    <source>
        <dbReference type="Proteomes" id="UP000823674"/>
    </source>
</evidence>
<dbReference type="Proteomes" id="UP000823674">
    <property type="component" value="Chromosome A09"/>
</dbReference>
<proteinExistence type="predicted"/>
<dbReference type="Gene3D" id="3.40.50.720">
    <property type="entry name" value="NAD(P)-binding Rossmann-like Domain"/>
    <property type="match status" value="1"/>
</dbReference>
<evidence type="ECO:0000313" key="1">
    <source>
        <dbReference type="EMBL" id="KAG5387055.1"/>
    </source>
</evidence>
<comment type="caution">
    <text evidence="1">The sequence shown here is derived from an EMBL/GenBank/DDBJ whole genome shotgun (WGS) entry which is preliminary data.</text>
</comment>
<gene>
    <name evidence="1" type="primary">A09p074380.1_BraROA</name>
    <name evidence="1" type="ORF">IGI04_038525</name>
</gene>
<organism evidence="1 2">
    <name type="scientific">Brassica rapa subsp. trilocularis</name>
    <dbReference type="NCBI Taxonomy" id="1813537"/>
    <lineage>
        <taxon>Eukaryota</taxon>
        <taxon>Viridiplantae</taxon>
        <taxon>Streptophyta</taxon>
        <taxon>Embryophyta</taxon>
        <taxon>Tracheophyta</taxon>
        <taxon>Spermatophyta</taxon>
        <taxon>Magnoliopsida</taxon>
        <taxon>eudicotyledons</taxon>
        <taxon>Gunneridae</taxon>
        <taxon>Pentapetalae</taxon>
        <taxon>rosids</taxon>
        <taxon>malvids</taxon>
        <taxon>Brassicales</taxon>
        <taxon>Brassicaceae</taxon>
        <taxon>Brassiceae</taxon>
        <taxon>Brassica</taxon>
    </lineage>
</organism>
<keyword evidence="2" id="KW-1185">Reference proteome</keyword>
<dbReference type="PANTHER" id="PTHR43000">
    <property type="entry name" value="DTDP-D-GLUCOSE 4,6-DEHYDRATASE-RELATED"/>
    <property type="match status" value="1"/>
</dbReference>
<name>A0ABQ7LN54_BRACM</name>
<reference evidence="1 2" key="1">
    <citation type="submission" date="2021-03" db="EMBL/GenBank/DDBJ databases">
        <authorList>
            <person name="King G.J."/>
            <person name="Bancroft I."/>
            <person name="Baten A."/>
            <person name="Bloomfield J."/>
            <person name="Borpatragohain P."/>
            <person name="He Z."/>
            <person name="Irish N."/>
            <person name="Irwin J."/>
            <person name="Liu K."/>
            <person name="Mauleon R.P."/>
            <person name="Moore J."/>
            <person name="Morris R."/>
            <person name="Ostergaard L."/>
            <person name="Wang B."/>
            <person name="Wells R."/>
        </authorList>
    </citation>
    <scope>NUCLEOTIDE SEQUENCE [LARGE SCALE GENOMIC DNA]</scope>
    <source>
        <strain evidence="1">R-o-18</strain>
        <tissue evidence="1">Leaf</tissue>
    </source>
</reference>
<dbReference type="SUPFAM" id="SSF51735">
    <property type="entry name" value="NAD(P)-binding Rossmann-fold domains"/>
    <property type="match status" value="1"/>
</dbReference>
<sequence length="139" mass="16347">MAETDEDAVVGPKFIFVGDKSYLYCEDVAEAFEVMLHKGEKERRVNDVAKDICKLFDKDPEVNIKFVENRHFNDQRYFLDDVKLKILGWSERTTWEELLRRRWNCTRRTWKGGRTLEPFLNLSGNSSQSQMVMRTSGST</sequence>
<dbReference type="InterPro" id="IPR036291">
    <property type="entry name" value="NAD(P)-bd_dom_sf"/>
</dbReference>